<feature type="transmembrane region" description="Helical" evidence="1">
    <location>
        <begin position="27"/>
        <end position="49"/>
    </location>
</feature>
<dbReference type="RefSeq" id="WP_037043622.1">
    <property type="nucleotide sequence ID" value="NZ_BAAAUZ010000011.1"/>
</dbReference>
<feature type="domain" description="SAF" evidence="2">
    <location>
        <begin position="52"/>
        <end position="115"/>
    </location>
</feature>
<accession>A0A9W6KXM7</accession>
<name>A0A9W6KXM7_9PSEU</name>
<reference evidence="3" key="1">
    <citation type="journal article" date="2014" name="Int. J. Syst. Evol. Microbiol.">
        <title>Complete genome sequence of Corynebacterium casei LMG S-19264T (=DSM 44701T), isolated from a smear-ripened cheese.</title>
        <authorList>
            <consortium name="US DOE Joint Genome Institute (JGI-PGF)"/>
            <person name="Walter F."/>
            <person name="Albersmeier A."/>
            <person name="Kalinowski J."/>
            <person name="Ruckert C."/>
        </authorList>
    </citation>
    <scope>NUCLEOTIDE SEQUENCE</scope>
    <source>
        <strain evidence="3">VKM Ac-1069</strain>
    </source>
</reference>
<keyword evidence="1" id="KW-0812">Transmembrane</keyword>
<dbReference type="SMART" id="SM00858">
    <property type="entry name" value="SAF"/>
    <property type="match status" value="1"/>
</dbReference>
<reference evidence="3" key="2">
    <citation type="submission" date="2023-01" db="EMBL/GenBank/DDBJ databases">
        <authorList>
            <person name="Sun Q."/>
            <person name="Evtushenko L."/>
        </authorList>
    </citation>
    <scope>NUCLEOTIDE SEQUENCE</scope>
    <source>
        <strain evidence="3">VKM Ac-1069</strain>
    </source>
</reference>
<proteinExistence type="predicted"/>
<comment type="caution">
    <text evidence="3">The sequence shown here is derived from an EMBL/GenBank/DDBJ whole genome shotgun (WGS) entry which is preliminary data.</text>
</comment>
<evidence type="ECO:0000256" key="1">
    <source>
        <dbReference type="SAM" id="Phobius"/>
    </source>
</evidence>
<dbReference type="CDD" id="cd11614">
    <property type="entry name" value="SAF_CpaB_FlgA_like"/>
    <property type="match status" value="1"/>
</dbReference>
<keyword evidence="1" id="KW-1133">Transmembrane helix</keyword>
<protein>
    <recommendedName>
        <fullName evidence="2">SAF domain-containing protein</fullName>
    </recommendedName>
</protein>
<sequence length="205" mass="20816">MTTRTDPAPVDDFVPGRPRRLHRRRTLAISAALTILGALGGVAVLNTVAQRVQIVAVARTVPVGSQIHADDLVAAQVPADSGLTALPWAEFDQIVGQTAAVTLMPGQIVVPGSAGASPLPGPGQAIVGIAVEIGQAPASVLTAQDRIAVIDTEDSTSAGITAEVVRDLGADGRRTVDVLVDAADAAAVARLALTGHAALVLLEDR</sequence>
<gene>
    <name evidence="3" type="ORF">GCM10017577_10260</name>
</gene>
<keyword evidence="4" id="KW-1185">Reference proteome</keyword>
<keyword evidence="1" id="KW-0472">Membrane</keyword>
<dbReference type="Pfam" id="PF08666">
    <property type="entry name" value="SAF"/>
    <property type="match status" value="1"/>
</dbReference>
<organism evidence="3 4">
    <name type="scientific">Pseudonocardia halophobica</name>
    <dbReference type="NCBI Taxonomy" id="29401"/>
    <lineage>
        <taxon>Bacteria</taxon>
        <taxon>Bacillati</taxon>
        <taxon>Actinomycetota</taxon>
        <taxon>Actinomycetes</taxon>
        <taxon>Pseudonocardiales</taxon>
        <taxon>Pseudonocardiaceae</taxon>
        <taxon>Pseudonocardia</taxon>
    </lineage>
</organism>
<dbReference type="EMBL" id="BSFQ01000003">
    <property type="protein sequence ID" value="GLL09886.1"/>
    <property type="molecule type" value="Genomic_DNA"/>
</dbReference>
<evidence type="ECO:0000259" key="2">
    <source>
        <dbReference type="SMART" id="SM00858"/>
    </source>
</evidence>
<evidence type="ECO:0000313" key="3">
    <source>
        <dbReference type="EMBL" id="GLL09886.1"/>
    </source>
</evidence>
<dbReference type="InterPro" id="IPR013974">
    <property type="entry name" value="SAF"/>
</dbReference>
<dbReference type="AlphaFoldDB" id="A0A9W6KXM7"/>
<dbReference type="Proteomes" id="UP001143463">
    <property type="component" value="Unassembled WGS sequence"/>
</dbReference>
<evidence type="ECO:0000313" key="4">
    <source>
        <dbReference type="Proteomes" id="UP001143463"/>
    </source>
</evidence>